<sequence length="181" mass="21007">MSTRTNLPCSDTGGVKPMNIEGRFGQERARLSGEFSDAERAWRKQWLKDQLCGIFAQILAPDEPRYVPELRESCRNPIRRFYQYPFEKFEAALVPKIGKNKAFLARFFTSRFISTYVLVLYFTYWGQYNQSDWTRTGGLMITRAGRDVLPCHTDYPKVSGNTKPSDYADKGFSQRKVFLDL</sequence>
<keyword evidence="1" id="KW-1133">Transmembrane helix</keyword>
<dbReference type="PANTHER" id="PTHR21106:SF2">
    <property type="entry name" value="NADH DEHYDROGENASE [UBIQUINONE] 1 BETA SUBCOMPLEX SUBUNIT 6"/>
    <property type="match status" value="1"/>
</dbReference>
<dbReference type="FunCoup" id="A0A1V9XF29">
    <property type="interactions" value="86"/>
</dbReference>
<keyword evidence="2" id="KW-0830">Ubiquinone</keyword>
<dbReference type="EMBL" id="MNPL01012414">
    <property type="protein sequence ID" value="OQR72150.1"/>
    <property type="molecule type" value="Genomic_DNA"/>
</dbReference>
<dbReference type="Proteomes" id="UP000192247">
    <property type="component" value="Unassembled WGS sequence"/>
</dbReference>
<dbReference type="Pfam" id="PF09782">
    <property type="entry name" value="NDUF_B6"/>
    <property type="match status" value="1"/>
</dbReference>
<dbReference type="InParanoid" id="A0A1V9XF29"/>
<keyword evidence="3" id="KW-1185">Reference proteome</keyword>
<dbReference type="GO" id="GO:0005739">
    <property type="term" value="C:mitochondrion"/>
    <property type="evidence" value="ECO:0007669"/>
    <property type="project" value="GOC"/>
</dbReference>
<dbReference type="InterPro" id="IPR019174">
    <property type="entry name" value="NADH_DH_b-subcmplx_su6"/>
</dbReference>
<feature type="transmembrane region" description="Helical" evidence="1">
    <location>
        <begin position="103"/>
        <end position="124"/>
    </location>
</feature>
<protein>
    <submittedName>
        <fullName evidence="2">NADH:ubiquinone oxidoreductase</fullName>
    </submittedName>
</protein>
<name>A0A1V9XF29_9ACAR</name>
<keyword evidence="1" id="KW-0812">Transmembrane</keyword>
<dbReference type="STRING" id="418985.A0A1V9XF29"/>
<evidence type="ECO:0000256" key="1">
    <source>
        <dbReference type="SAM" id="Phobius"/>
    </source>
</evidence>
<accession>A0A1V9XF29</accession>
<organism evidence="2 3">
    <name type="scientific">Tropilaelaps mercedesae</name>
    <dbReference type="NCBI Taxonomy" id="418985"/>
    <lineage>
        <taxon>Eukaryota</taxon>
        <taxon>Metazoa</taxon>
        <taxon>Ecdysozoa</taxon>
        <taxon>Arthropoda</taxon>
        <taxon>Chelicerata</taxon>
        <taxon>Arachnida</taxon>
        <taxon>Acari</taxon>
        <taxon>Parasitiformes</taxon>
        <taxon>Mesostigmata</taxon>
        <taxon>Gamasina</taxon>
        <taxon>Dermanyssoidea</taxon>
        <taxon>Laelapidae</taxon>
        <taxon>Tropilaelaps</taxon>
    </lineage>
</organism>
<proteinExistence type="predicted"/>
<dbReference type="PANTHER" id="PTHR21106">
    <property type="entry name" value="NADH DEHYDROGENASE [UBIQUINONE] 1 BETA SUBCOMPLEX SUBUNIT 6"/>
    <property type="match status" value="1"/>
</dbReference>
<dbReference type="OrthoDB" id="5824032at2759"/>
<dbReference type="AlphaFoldDB" id="A0A1V9XF29"/>
<reference evidence="2 3" key="1">
    <citation type="journal article" date="2017" name="Gigascience">
        <title>Draft genome of the honey bee ectoparasitic mite, Tropilaelaps mercedesae, is shaped by the parasitic life history.</title>
        <authorList>
            <person name="Dong X."/>
            <person name="Armstrong S.D."/>
            <person name="Xia D."/>
            <person name="Makepeace B.L."/>
            <person name="Darby A.C."/>
            <person name="Kadowaki T."/>
        </authorList>
    </citation>
    <scope>NUCLEOTIDE SEQUENCE [LARGE SCALE GENOMIC DNA]</scope>
    <source>
        <strain evidence="2">Wuxi-XJTLU</strain>
    </source>
</reference>
<comment type="caution">
    <text evidence="2">The sequence shown here is derived from an EMBL/GenBank/DDBJ whole genome shotgun (WGS) entry which is preliminary data.</text>
</comment>
<evidence type="ECO:0000313" key="3">
    <source>
        <dbReference type="Proteomes" id="UP000192247"/>
    </source>
</evidence>
<keyword evidence="1" id="KW-0472">Membrane</keyword>
<dbReference type="GO" id="GO:0006120">
    <property type="term" value="P:mitochondrial electron transport, NADH to ubiquinone"/>
    <property type="evidence" value="ECO:0007669"/>
    <property type="project" value="InterPro"/>
</dbReference>
<evidence type="ECO:0000313" key="2">
    <source>
        <dbReference type="EMBL" id="OQR72150.1"/>
    </source>
</evidence>
<gene>
    <name evidence="2" type="ORF">BIW11_10565</name>
</gene>